<organism evidence="3 4">
    <name type="scientific">Mycena alexandri</name>
    <dbReference type="NCBI Taxonomy" id="1745969"/>
    <lineage>
        <taxon>Eukaryota</taxon>
        <taxon>Fungi</taxon>
        <taxon>Dikarya</taxon>
        <taxon>Basidiomycota</taxon>
        <taxon>Agaricomycotina</taxon>
        <taxon>Agaricomycetes</taxon>
        <taxon>Agaricomycetidae</taxon>
        <taxon>Agaricales</taxon>
        <taxon>Marasmiineae</taxon>
        <taxon>Mycenaceae</taxon>
        <taxon>Mycena</taxon>
    </lineage>
</organism>
<gene>
    <name evidence="3" type="ORF">C8F04DRAFT_966845</name>
    <name evidence="2" type="ORF">C8F04DRAFT_967627</name>
</gene>
<proteinExistence type="predicted"/>
<protein>
    <submittedName>
        <fullName evidence="3">Uncharacterized protein</fullName>
    </submittedName>
</protein>
<feature type="compositionally biased region" description="Low complexity" evidence="1">
    <location>
        <begin position="10"/>
        <end position="20"/>
    </location>
</feature>
<sequence>MTTSGEDLSRSISKLSLHSESSAEDWDRSLSMDGDADEMNEGGPPRTTPRNSVVFPAGAAGDDATPGRGNPKANGKTEGGKRSLSELLRLHAEKGTDCTFSPEEAARVADVLRDWINAGSSPYEDEDDFFARGSQDDLALPSAKKATDGRARGQSDVSAGNSRPPSAAGSIKSRS</sequence>
<dbReference type="EMBL" id="JARJCM010000151">
    <property type="protein sequence ID" value="KAJ7025537.1"/>
    <property type="molecule type" value="Genomic_DNA"/>
</dbReference>
<reference evidence="3" key="1">
    <citation type="submission" date="2023-03" db="EMBL/GenBank/DDBJ databases">
        <title>Massive genome expansion in bonnet fungi (Mycena s.s.) driven by repeated elements and novel gene families across ecological guilds.</title>
        <authorList>
            <consortium name="Lawrence Berkeley National Laboratory"/>
            <person name="Harder C.B."/>
            <person name="Miyauchi S."/>
            <person name="Viragh M."/>
            <person name="Kuo A."/>
            <person name="Thoen E."/>
            <person name="Andreopoulos B."/>
            <person name="Lu D."/>
            <person name="Skrede I."/>
            <person name="Drula E."/>
            <person name="Henrissat B."/>
            <person name="Morin E."/>
            <person name="Kohler A."/>
            <person name="Barry K."/>
            <person name="LaButti K."/>
            <person name="Morin E."/>
            <person name="Salamov A."/>
            <person name="Lipzen A."/>
            <person name="Mereny Z."/>
            <person name="Hegedus B."/>
            <person name="Baldrian P."/>
            <person name="Stursova M."/>
            <person name="Weitz H."/>
            <person name="Taylor A."/>
            <person name="Grigoriev I.V."/>
            <person name="Nagy L.G."/>
            <person name="Martin F."/>
            <person name="Kauserud H."/>
        </authorList>
    </citation>
    <scope>NUCLEOTIDE SEQUENCE</scope>
    <source>
        <strain evidence="3">CBHHK200</strain>
    </source>
</reference>
<feature type="region of interest" description="Disordered" evidence="1">
    <location>
        <begin position="1"/>
        <end position="88"/>
    </location>
</feature>
<feature type="region of interest" description="Disordered" evidence="1">
    <location>
        <begin position="118"/>
        <end position="175"/>
    </location>
</feature>
<dbReference type="AlphaFoldDB" id="A0AAD6SDT9"/>
<evidence type="ECO:0000313" key="2">
    <source>
        <dbReference type="EMBL" id="KAJ7025537.1"/>
    </source>
</evidence>
<evidence type="ECO:0000256" key="1">
    <source>
        <dbReference type="SAM" id="MobiDB-lite"/>
    </source>
</evidence>
<feature type="compositionally biased region" description="Basic and acidic residues" evidence="1">
    <location>
        <begin position="78"/>
        <end position="88"/>
    </location>
</feature>
<evidence type="ECO:0000313" key="3">
    <source>
        <dbReference type="EMBL" id="KAJ7026131.1"/>
    </source>
</evidence>
<dbReference type="EMBL" id="JARJCM010000143">
    <property type="protein sequence ID" value="KAJ7026131.1"/>
    <property type="molecule type" value="Genomic_DNA"/>
</dbReference>
<evidence type="ECO:0000313" key="4">
    <source>
        <dbReference type="Proteomes" id="UP001218188"/>
    </source>
</evidence>
<feature type="compositionally biased region" description="Polar residues" evidence="1">
    <location>
        <begin position="155"/>
        <end position="164"/>
    </location>
</feature>
<name>A0AAD6SDT9_9AGAR</name>
<keyword evidence="4" id="KW-1185">Reference proteome</keyword>
<accession>A0AAD6SDT9</accession>
<comment type="caution">
    <text evidence="3">The sequence shown here is derived from an EMBL/GenBank/DDBJ whole genome shotgun (WGS) entry which is preliminary data.</text>
</comment>
<dbReference type="Proteomes" id="UP001218188">
    <property type="component" value="Unassembled WGS sequence"/>
</dbReference>